<dbReference type="InterPro" id="IPR036157">
    <property type="entry name" value="dUTPase-like_sf"/>
</dbReference>
<dbReference type="PANTHER" id="PTHR42680:SF1">
    <property type="entry name" value="DEOXYURIDINE 5'-TRIPHOSPHATE NUCLEOTIDOHYDROLASE"/>
    <property type="match status" value="1"/>
</dbReference>
<evidence type="ECO:0000313" key="4">
    <source>
        <dbReference type="Proteomes" id="UP000183085"/>
    </source>
</evidence>
<reference evidence="3 4" key="1">
    <citation type="journal article" date="2016" name="Environ. Microbiol.">
        <title>Genomic resolution of a cold subsurface aquifer community provides metabolic insights for novel microbes adapted to high CO concentrations.</title>
        <authorList>
            <person name="Probst A.J."/>
            <person name="Castelle C.J."/>
            <person name="Singh A."/>
            <person name="Brown C.T."/>
            <person name="Anantharaman K."/>
            <person name="Sharon I."/>
            <person name="Hug L.A."/>
            <person name="Burstein D."/>
            <person name="Emerson J.B."/>
            <person name="Thomas B.C."/>
            <person name="Banfield J.F."/>
        </authorList>
    </citation>
    <scope>NUCLEOTIDE SEQUENCE [LARGE SCALE GENOMIC DNA]</scope>
    <source>
        <strain evidence="3">CG2_30_40_21</strain>
    </source>
</reference>
<dbReference type="GO" id="GO:0008829">
    <property type="term" value="F:dCTP deaminase activity"/>
    <property type="evidence" value="ECO:0007669"/>
    <property type="project" value="InterPro"/>
</dbReference>
<accession>A0A1J5DK31</accession>
<dbReference type="STRING" id="1817895.AUJ95_09475"/>
<keyword evidence="2" id="KW-0546">Nucleotide metabolism</keyword>
<keyword evidence="1" id="KW-0378">Hydrolase</keyword>
<dbReference type="CDD" id="cd07557">
    <property type="entry name" value="trimeric_dUTPase"/>
    <property type="match status" value="1"/>
</dbReference>
<dbReference type="Proteomes" id="UP000183085">
    <property type="component" value="Unassembled WGS sequence"/>
</dbReference>
<dbReference type="InterPro" id="IPR011962">
    <property type="entry name" value="dCTP_deaminase"/>
</dbReference>
<dbReference type="SUPFAM" id="SSF51283">
    <property type="entry name" value="dUTPase-like"/>
    <property type="match status" value="1"/>
</dbReference>
<name>A0A1J5DK31_9BACT</name>
<evidence type="ECO:0000256" key="1">
    <source>
        <dbReference type="ARBA" id="ARBA00022801"/>
    </source>
</evidence>
<protein>
    <submittedName>
        <fullName evidence="3">Uncharacterized protein</fullName>
    </submittedName>
</protein>
<sequence>MGTFLAQEELINLIQTQKLVECLIDMDAQVQINGVELSLCAIETFVEHGTLGFYNQDRILAKTNALEPDSEGWFLLESGQYKIIFNEIVHIPKDMMAIARPRSSLLRCGVSVETAVWDSGYSGRSEALLLVHNPYGFRVKKNARLIQLLFFRLPEMVDQGYAGVYQGENMEHFYHEEHEEH</sequence>
<evidence type="ECO:0000313" key="3">
    <source>
        <dbReference type="EMBL" id="OIP36372.1"/>
    </source>
</evidence>
<dbReference type="PANTHER" id="PTHR42680">
    <property type="entry name" value="DCTP DEAMINASE"/>
    <property type="match status" value="1"/>
</dbReference>
<dbReference type="InterPro" id="IPR033704">
    <property type="entry name" value="dUTPase_trimeric"/>
</dbReference>
<proteinExistence type="predicted"/>
<dbReference type="NCBIfam" id="NF002598">
    <property type="entry name" value="PRK02253.1"/>
    <property type="match status" value="1"/>
</dbReference>
<dbReference type="EMBL" id="MNYI01000243">
    <property type="protein sequence ID" value="OIP36372.1"/>
    <property type="molecule type" value="Genomic_DNA"/>
</dbReference>
<dbReference type="AlphaFoldDB" id="A0A1J5DK31"/>
<comment type="caution">
    <text evidence="3">The sequence shown here is derived from an EMBL/GenBank/DDBJ whole genome shotgun (WGS) entry which is preliminary data.</text>
</comment>
<gene>
    <name evidence="3" type="ORF">AUJ95_09475</name>
</gene>
<evidence type="ECO:0000256" key="2">
    <source>
        <dbReference type="ARBA" id="ARBA00023080"/>
    </source>
</evidence>
<dbReference type="Pfam" id="PF22769">
    <property type="entry name" value="DCD"/>
    <property type="match status" value="1"/>
</dbReference>
<dbReference type="Gene3D" id="2.70.40.10">
    <property type="match status" value="1"/>
</dbReference>
<organism evidence="3 4">
    <name type="scientific">Candidatus Desantisbacteria bacterium CG2_30_40_21</name>
    <dbReference type="NCBI Taxonomy" id="1817895"/>
    <lineage>
        <taxon>Bacteria</taxon>
        <taxon>Candidatus Desantisiibacteriota</taxon>
    </lineage>
</organism>
<dbReference type="GO" id="GO:0006229">
    <property type="term" value="P:dUTP biosynthetic process"/>
    <property type="evidence" value="ECO:0007669"/>
    <property type="project" value="InterPro"/>
</dbReference>